<dbReference type="GeneID" id="66537907"/>
<dbReference type="GO" id="GO:0016740">
    <property type="term" value="F:transferase activity"/>
    <property type="evidence" value="ECO:0007669"/>
    <property type="project" value="UniProtKB-KW"/>
</dbReference>
<dbReference type="SUPFAM" id="SSF52777">
    <property type="entry name" value="CoA-dependent acyltransferases"/>
    <property type="match status" value="1"/>
</dbReference>
<dbReference type="Gene3D" id="3.30.559.10">
    <property type="entry name" value="Chloramphenicol acetyltransferase-like domain"/>
    <property type="match status" value="1"/>
</dbReference>
<keyword evidence="1" id="KW-0808">Transferase</keyword>
<gene>
    <name evidence="1" type="ORF">CNY62_03510</name>
</gene>
<dbReference type="InterPro" id="IPR023213">
    <property type="entry name" value="CAT-like_dom_sf"/>
</dbReference>
<dbReference type="PANTHER" id="PTHR28037">
    <property type="entry name" value="ALCOHOL O-ACETYLTRANSFERASE 1-RELATED"/>
    <property type="match status" value="1"/>
</dbReference>
<sequence>MEKWYQLDNAAKVFPSVTSERNSSVFRVAAILKTEVKPEALKEAIKITLLRYPMFTVQLRKGVFWNYLDDNQKELKIEEEQDFPCSTIHTEQNNGYLFRVLYYKKRIAVEMFHALTDGNGAIEFLKTLLYYYFKNNGNSFTVGSDILTAESTNSLAEAEDSFQRYYKPCYVETTENQKAYHIKGMPFNTPGTNVTHGVVSAAALNALAKKENVTITALLTGILIYAIHQTRVQYDRKNQPIVVAVPVNLRKAFPSKTLRNFFGVVNIGVFVEKETTISSIIKRCNSMLVHKTSKEHLQNLIYNYVSLERKKSAYFVPLFLKSYFMNIGFQKLGENKKTISMSNLGRVNFPPEMADEIEALETIMYPTKNSPLNCSLCTVGDRMTITFARNIVDVDILQFFFTYLSKELELDVEIYSNDWGVLDD</sequence>
<dbReference type="KEGG" id="bths:CNY62_03510"/>
<dbReference type="InterPro" id="IPR052058">
    <property type="entry name" value="Alcohol_O-acetyltransferase"/>
</dbReference>
<accession>A0A1D2K1Z8</accession>
<proteinExistence type="predicted"/>
<dbReference type="STRING" id="2756.BFR44_00385"/>
<dbReference type="OrthoDB" id="4876345at2"/>
<dbReference type="AlphaFoldDB" id="A0A1D2K1Z8"/>
<dbReference type="PANTHER" id="PTHR28037:SF1">
    <property type="entry name" value="ALCOHOL O-ACETYLTRANSFERASE 1-RELATED"/>
    <property type="match status" value="1"/>
</dbReference>
<keyword evidence="2" id="KW-1185">Reference proteome</keyword>
<reference evidence="1 2" key="1">
    <citation type="submission" date="2017-09" db="EMBL/GenBank/DDBJ databases">
        <title>Complete Genome Sequences of Two Strains of the Meat Spoilage Bacterium Brochothrix thermosphacta Isolated from Ground Chicken.</title>
        <authorList>
            <person name="Paoli G.C."/>
            <person name="Wijey C."/>
            <person name="Chen C.-Y."/>
            <person name="Nguyen L."/>
            <person name="Yan X."/>
            <person name="Irwin P.L."/>
        </authorList>
    </citation>
    <scope>NUCLEOTIDE SEQUENCE [LARGE SCALE GENOMIC DNA]</scope>
    <source>
        <strain evidence="1 2">BI</strain>
    </source>
</reference>
<dbReference type="Gene3D" id="3.30.559.30">
    <property type="entry name" value="Nonribosomal peptide synthetase, condensation domain"/>
    <property type="match status" value="1"/>
</dbReference>
<organism evidence="1 2">
    <name type="scientific">Brochothrix thermosphacta</name>
    <name type="common">Microbacterium thermosphactum</name>
    <dbReference type="NCBI Taxonomy" id="2756"/>
    <lineage>
        <taxon>Bacteria</taxon>
        <taxon>Bacillati</taxon>
        <taxon>Bacillota</taxon>
        <taxon>Bacilli</taxon>
        <taxon>Bacillales</taxon>
        <taxon>Listeriaceae</taxon>
        <taxon>Brochothrix</taxon>
    </lineage>
</organism>
<dbReference type="RefSeq" id="WP_029091409.1">
    <property type="nucleotide sequence ID" value="NZ_CBCPHX010000005.1"/>
</dbReference>
<dbReference type="Proteomes" id="UP000243591">
    <property type="component" value="Chromosome"/>
</dbReference>
<protein>
    <submittedName>
        <fullName evidence="1">Alcohol acetyltransferase</fullName>
    </submittedName>
</protein>
<name>A0A1D2K1Z8_BROTH</name>
<evidence type="ECO:0000313" key="1">
    <source>
        <dbReference type="EMBL" id="ATF25542.1"/>
    </source>
</evidence>
<evidence type="ECO:0000313" key="2">
    <source>
        <dbReference type="Proteomes" id="UP000243591"/>
    </source>
</evidence>
<dbReference type="EMBL" id="CP023483">
    <property type="protein sequence ID" value="ATF25542.1"/>
    <property type="molecule type" value="Genomic_DNA"/>
</dbReference>